<keyword evidence="2" id="KW-1133">Transmembrane helix</keyword>
<dbReference type="InterPro" id="IPR002110">
    <property type="entry name" value="Ankyrin_rpt"/>
</dbReference>
<dbReference type="Gene3D" id="1.25.40.20">
    <property type="entry name" value="Ankyrin repeat-containing domain"/>
    <property type="match status" value="2"/>
</dbReference>
<keyword evidence="2" id="KW-0472">Membrane</keyword>
<proteinExistence type="predicted"/>
<dbReference type="PANTHER" id="PTHR22677:SF4">
    <property type="entry name" value="USHER SYNDROME TYPE-1G PROTEIN-LIKE PROTEIN"/>
    <property type="match status" value="1"/>
</dbReference>
<dbReference type="Pfam" id="PF12796">
    <property type="entry name" value="Ank_2"/>
    <property type="match status" value="1"/>
</dbReference>
<feature type="repeat" description="ANK" evidence="1">
    <location>
        <begin position="80"/>
        <end position="114"/>
    </location>
</feature>
<evidence type="ECO:0000313" key="4">
    <source>
        <dbReference type="Proteomes" id="UP001249851"/>
    </source>
</evidence>
<feature type="non-terminal residue" evidence="3">
    <location>
        <position position="1"/>
    </location>
</feature>
<dbReference type="PANTHER" id="PTHR22677">
    <property type="entry name" value="ANKYRIN REPEAT DOMAIN-CONTAINING PROTEIN 60"/>
    <property type="match status" value="1"/>
</dbReference>
<keyword evidence="4" id="KW-1185">Reference proteome</keyword>
<feature type="repeat" description="ANK" evidence="1">
    <location>
        <begin position="115"/>
        <end position="138"/>
    </location>
</feature>
<dbReference type="PROSITE" id="PS50297">
    <property type="entry name" value="ANK_REP_REGION"/>
    <property type="match status" value="2"/>
</dbReference>
<reference evidence="3" key="2">
    <citation type="journal article" date="2023" name="Science">
        <title>Genomic signatures of disease resistance in endangered staghorn corals.</title>
        <authorList>
            <person name="Vollmer S.V."/>
            <person name="Selwyn J.D."/>
            <person name="Despard B.A."/>
            <person name="Roesel C.L."/>
        </authorList>
    </citation>
    <scope>NUCLEOTIDE SEQUENCE</scope>
    <source>
        <strain evidence="3">K2</strain>
    </source>
</reference>
<dbReference type="SUPFAM" id="SSF48403">
    <property type="entry name" value="Ankyrin repeat"/>
    <property type="match status" value="1"/>
</dbReference>
<evidence type="ECO:0000256" key="1">
    <source>
        <dbReference type="PROSITE-ProRule" id="PRU00023"/>
    </source>
</evidence>
<keyword evidence="2" id="KW-0812">Transmembrane</keyword>
<protein>
    <submittedName>
        <fullName evidence="3">Ankyrin repeat domain-containing protein 23</fullName>
    </submittedName>
</protein>
<accession>A0AAD9UR80</accession>
<organism evidence="3 4">
    <name type="scientific">Acropora cervicornis</name>
    <name type="common">Staghorn coral</name>
    <dbReference type="NCBI Taxonomy" id="6130"/>
    <lineage>
        <taxon>Eukaryota</taxon>
        <taxon>Metazoa</taxon>
        <taxon>Cnidaria</taxon>
        <taxon>Anthozoa</taxon>
        <taxon>Hexacorallia</taxon>
        <taxon>Scleractinia</taxon>
        <taxon>Astrocoeniina</taxon>
        <taxon>Acroporidae</taxon>
        <taxon>Acropora</taxon>
    </lineage>
</organism>
<keyword evidence="1" id="KW-0040">ANK repeat</keyword>
<sequence length="245" mass="27421">YDLHLPSDLKELNAYVYKQTFAIPGSAFLFSQMAVGNDKDKLHKGQELWKALKDPFDRRRIRDLIINGAPTNFREPGTETKRTPLHYVIDQRDGDEELIDVLLKHGAGTNLVDSFKMTPLHLAAEKGNLQAVKKLVENVSCPAELTLQNKNGKTALEIAQRKKHRGVVRYLSKPPTGKISVEGNGGAGVFKQGMGSKTEAPCDKIIAGGEKLSLGEPHSMSGTLRRFSFLFFFFLIFYYFVCVYI</sequence>
<dbReference type="InterPro" id="IPR036770">
    <property type="entry name" value="Ankyrin_rpt-contain_sf"/>
</dbReference>
<evidence type="ECO:0000313" key="3">
    <source>
        <dbReference type="EMBL" id="KAK2546873.1"/>
    </source>
</evidence>
<reference evidence="3" key="1">
    <citation type="journal article" date="2023" name="G3 (Bethesda)">
        <title>Whole genome assembly and annotation of the endangered Caribbean coral Acropora cervicornis.</title>
        <authorList>
            <person name="Selwyn J.D."/>
            <person name="Vollmer S.V."/>
        </authorList>
    </citation>
    <scope>NUCLEOTIDE SEQUENCE</scope>
    <source>
        <strain evidence="3">K2</strain>
    </source>
</reference>
<dbReference type="InterPro" id="IPR039323">
    <property type="entry name" value="ANKRD_45/46/60"/>
</dbReference>
<dbReference type="PROSITE" id="PS50088">
    <property type="entry name" value="ANK_REPEAT"/>
    <property type="match status" value="2"/>
</dbReference>
<dbReference type="AlphaFoldDB" id="A0AAD9UR80"/>
<dbReference type="Proteomes" id="UP001249851">
    <property type="component" value="Unassembled WGS sequence"/>
</dbReference>
<evidence type="ECO:0000256" key="2">
    <source>
        <dbReference type="SAM" id="Phobius"/>
    </source>
</evidence>
<feature type="transmembrane region" description="Helical" evidence="2">
    <location>
        <begin position="227"/>
        <end position="244"/>
    </location>
</feature>
<dbReference type="SMART" id="SM00248">
    <property type="entry name" value="ANK"/>
    <property type="match status" value="3"/>
</dbReference>
<comment type="caution">
    <text evidence="3">The sequence shown here is derived from an EMBL/GenBank/DDBJ whole genome shotgun (WGS) entry which is preliminary data.</text>
</comment>
<gene>
    <name evidence="3" type="ORF">P5673_033393</name>
</gene>
<dbReference type="EMBL" id="JARQWQ010000250">
    <property type="protein sequence ID" value="KAK2546873.1"/>
    <property type="molecule type" value="Genomic_DNA"/>
</dbReference>
<name>A0AAD9UR80_ACRCE</name>